<sequence>MSNMKKGKICWTILVLLDAVLLLCGFIYKNWVLSLMALGLILMVRIFAYDLLFKSFDEKWDKKRKDYVRKERRKLKK</sequence>
<evidence type="ECO:0000313" key="3">
    <source>
        <dbReference type="Proteomes" id="UP001501577"/>
    </source>
</evidence>
<keyword evidence="1" id="KW-0472">Membrane</keyword>
<keyword evidence="1" id="KW-1133">Transmembrane helix</keyword>
<accession>A0ABP6KKD8</accession>
<dbReference type="EMBL" id="BAAAXQ010000007">
    <property type="protein sequence ID" value="GAA3010063.1"/>
    <property type="molecule type" value="Genomic_DNA"/>
</dbReference>
<evidence type="ECO:0000256" key="1">
    <source>
        <dbReference type="SAM" id="Phobius"/>
    </source>
</evidence>
<comment type="caution">
    <text evidence="2">The sequence shown here is derived from an EMBL/GenBank/DDBJ whole genome shotgun (WGS) entry which is preliminary data.</text>
</comment>
<proteinExistence type="predicted"/>
<protein>
    <submittedName>
        <fullName evidence="2">Uncharacterized protein</fullName>
    </submittedName>
</protein>
<organism evidence="2 3">
    <name type="scientific">Tetragenococcus solitarius</name>
    <dbReference type="NCBI Taxonomy" id="71453"/>
    <lineage>
        <taxon>Bacteria</taxon>
        <taxon>Bacillati</taxon>
        <taxon>Bacillota</taxon>
        <taxon>Bacilli</taxon>
        <taxon>Lactobacillales</taxon>
        <taxon>Enterococcaceae</taxon>
        <taxon>Tetragenococcus</taxon>
    </lineage>
</organism>
<feature type="transmembrane region" description="Helical" evidence="1">
    <location>
        <begin position="34"/>
        <end position="53"/>
    </location>
</feature>
<keyword evidence="3" id="KW-1185">Reference proteome</keyword>
<gene>
    <name evidence="2" type="ORF">GCM10019998_02720</name>
</gene>
<feature type="transmembrane region" description="Helical" evidence="1">
    <location>
        <begin position="9"/>
        <end position="28"/>
    </location>
</feature>
<evidence type="ECO:0000313" key="2">
    <source>
        <dbReference type="EMBL" id="GAA3010063.1"/>
    </source>
</evidence>
<name>A0ABP6KKD8_9ENTE</name>
<keyword evidence="1" id="KW-0812">Transmembrane</keyword>
<dbReference type="Proteomes" id="UP001501577">
    <property type="component" value="Unassembled WGS sequence"/>
</dbReference>
<reference evidence="3" key="1">
    <citation type="journal article" date="2019" name="Int. J. Syst. Evol. Microbiol.">
        <title>The Global Catalogue of Microorganisms (GCM) 10K type strain sequencing project: providing services to taxonomists for standard genome sequencing and annotation.</title>
        <authorList>
            <consortium name="The Broad Institute Genomics Platform"/>
            <consortium name="The Broad Institute Genome Sequencing Center for Infectious Disease"/>
            <person name="Wu L."/>
            <person name="Ma J."/>
        </authorList>
    </citation>
    <scope>NUCLEOTIDE SEQUENCE [LARGE SCALE GENOMIC DNA]</scope>
    <source>
        <strain evidence="3">JCM 8736</strain>
    </source>
</reference>